<dbReference type="PANTHER" id="PTHR22601">
    <property type="entry name" value="ISP4 LIKE PROTEIN"/>
    <property type="match status" value="1"/>
</dbReference>
<reference evidence="10" key="2">
    <citation type="submission" date="2023-06" db="EMBL/GenBank/DDBJ databases">
        <authorList>
            <person name="Ma L."/>
            <person name="Liu K.-W."/>
            <person name="Li Z."/>
            <person name="Hsiao Y.-Y."/>
            <person name="Qi Y."/>
            <person name="Fu T."/>
            <person name="Tang G."/>
            <person name="Zhang D."/>
            <person name="Sun W.-H."/>
            <person name="Liu D.-K."/>
            <person name="Li Y."/>
            <person name="Chen G.-Z."/>
            <person name="Liu X.-D."/>
            <person name="Liao X.-Y."/>
            <person name="Jiang Y.-T."/>
            <person name="Yu X."/>
            <person name="Hao Y."/>
            <person name="Huang J."/>
            <person name="Zhao X.-W."/>
            <person name="Ke S."/>
            <person name="Chen Y.-Y."/>
            <person name="Wu W.-L."/>
            <person name="Hsu J.-L."/>
            <person name="Lin Y.-F."/>
            <person name="Huang M.-D."/>
            <person name="Li C.-Y."/>
            <person name="Huang L."/>
            <person name="Wang Z.-W."/>
            <person name="Zhao X."/>
            <person name="Zhong W.-Y."/>
            <person name="Peng D.-H."/>
            <person name="Ahmad S."/>
            <person name="Lan S."/>
            <person name="Zhang J.-S."/>
            <person name="Tsai W.-C."/>
            <person name="Van De Peer Y."/>
            <person name="Liu Z.-J."/>
        </authorList>
    </citation>
    <scope>NUCLEOTIDE SEQUENCE</scope>
    <source>
        <strain evidence="10">CP</strain>
        <tissue evidence="10">Leaves</tissue>
    </source>
</reference>
<sequence>MDRWEVLNKKMDRWEGMKKTITETLEGAMHEKENRIKGSLTSFQFFLIATISSFAYYIVPNYLFPSISALSFICWIWRDSITAQIIGSGRNGLGIGSFSLDWTVISGYLGNPLVMPFFTLDNL</sequence>
<proteinExistence type="inferred from homology"/>
<reference evidence="10" key="1">
    <citation type="journal article" date="2023" name="Nat. Commun.">
        <title>Diploid and tetraploid genomes of Acorus and the evolution of monocots.</title>
        <authorList>
            <person name="Ma L."/>
            <person name="Liu K.W."/>
            <person name="Li Z."/>
            <person name="Hsiao Y.Y."/>
            <person name="Qi Y."/>
            <person name="Fu T."/>
            <person name="Tang G.D."/>
            <person name="Zhang D."/>
            <person name="Sun W.H."/>
            <person name="Liu D.K."/>
            <person name="Li Y."/>
            <person name="Chen G.Z."/>
            <person name="Liu X.D."/>
            <person name="Liao X.Y."/>
            <person name="Jiang Y.T."/>
            <person name="Yu X."/>
            <person name="Hao Y."/>
            <person name="Huang J."/>
            <person name="Zhao X.W."/>
            <person name="Ke S."/>
            <person name="Chen Y.Y."/>
            <person name="Wu W.L."/>
            <person name="Hsu J.L."/>
            <person name="Lin Y.F."/>
            <person name="Huang M.D."/>
            <person name="Li C.Y."/>
            <person name="Huang L."/>
            <person name="Wang Z.W."/>
            <person name="Zhao X."/>
            <person name="Zhong W.Y."/>
            <person name="Peng D.H."/>
            <person name="Ahmad S."/>
            <person name="Lan S."/>
            <person name="Zhang J.S."/>
            <person name="Tsai W.C."/>
            <person name="Van de Peer Y."/>
            <person name="Liu Z.J."/>
        </authorList>
    </citation>
    <scope>NUCLEOTIDE SEQUENCE</scope>
    <source>
        <strain evidence="10">CP</strain>
    </source>
</reference>
<keyword evidence="8 9" id="KW-0472">Membrane</keyword>
<evidence type="ECO:0000256" key="5">
    <source>
        <dbReference type="ARBA" id="ARBA00022856"/>
    </source>
</evidence>
<keyword evidence="5" id="KW-0571">Peptide transport</keyword>
<gene>
    <name evidence="10" type="primary">OPT1</name>
    <name evidence="10" type="ORF">QJS10_CPB15g01016</name>
</gene>
<organism evidence="10 11">
    <name type="scientific">Acorus calamus</name>
    <name type="common">Sweet flag</name>
    <dbReference type="NCBI Taxonomy" id="4465"/>
    <lineage>
        <taxon>Eukaryota</taxon>
        <taxon>Viridiplantae</taxon>
        <taxon>Streptophyta</taxon>
        <taxon>Embryophyta</taxon>
        <taxon>Tracheophyta</taxon>
        <taxon>Spermatophyta</taxon>
        <taxon>Magnoliopsida</taxon>
        <taxon>Liliopsida</taxon>
        <taxon>Acoraceae</taxon>
        <taxon>Acorus</taxon>
    </lineage>
</organism>
<evidence type="ECO:0000256" key="3">
    <source>
        <dbReference type="ARBA" id="ARBA00022448"/>
    </source>
</evidence>
<name>A0AAV9D976_ACOCL</name>
<dbReference type="GO" id="GO:0015031">
    <property type="term" value="P:protein transport"/>
    <property type="evidence" value="ECO:0007669"/>
    <property type="project" value="UniProtKB-KW"/>
</dbReference>
<evidence type="ECO:0000256" key="4">
    <source>
        <dbReference type="ARBA" id="ARBA00022692"/>
    </source>
</evidence>
<dbReference type="Proteomes" id="UP001180020">
    <property type="component" value="Unassembled WGS sequence"/>
</dbReference>
<dbReference type="InterPro" id="IPR004648">
    <property type="entry name" value="Oligpept_transpt"/>
</dbReference>
<keyword evidence="7 9" id="KW-1133">Transmembrane helix</keyword>
<comment type="caution">
    <text evidence="10">The sequence shown here is derived from an EMBL/GenBank/DDBJ whole genome shotgun (WGS) entry which is preliminary data.</text>
</comment>
<keyword evidence="11" id="KW-1185">Reference proteome</keyword>
<dbReference type="AlphaFoldDB" id="A0AAV9D976"/>
<dbReference type="EMBL" id="JAUJYO010000015">
    <property type="protein sequence ID" value="KAK1297695.1"/>
    <property type="molecule type" value="Genomic_DNA"/>
</dbReference>
<keyword evidence="6" id="KW-0653">Protein transport</keyword>
<dbReference type="GO" id="GO:0035673">
    <property type="term" value="F:oligopeptide transmembrane transporter activity"/>
    <property type="evidence" value="ECO:0007669"/>
    <property type="project" value="InterPro"/>
</dbReference>
<keyword evidence="3" id="KW-0813">Transport</keyword>
<evidence type="ECO:0000256" key="8">
    <source>
        <dbReference type="ARBA" id="ARBA00023136"/>
    </source>
</evidence>
<evidence type="ECO:0000256" key="2">
    <source>
        <dbReference type="ARBA" id="ARBA00005484"/>
    </source>
</evidence>
<evidence type="ECO:0000313" key="10">
    <source>
        <dbReference type="EMBL" id="KAK1297695.1"/>
    </source>
</evidence>
<keyword evidence="4 9" id="KW-0812">Transmembrane</keyword>
<feature type="transmembrane region" description="Helical" evidence="9">
    <location>
        <begin position="39"/>
        <end position="59"/>
    </location>
</feature>
<dbReference type="Pfam" id="PF03169">
    <property type="entry name" value="OPT"/>
    <property type="match status" value="1"/>
</dbReference>
<dbReference type="GO" id="GO:0016020">
    <property type="term" value="C:membrane"/>
    <property type="evidence" value="ECO:0007669"/>
    <property type="project" value="UniProtKB-SubCell"/>
</dbReference>
<dbReference type="InterPro" id="IPR004813">
    <property type="entry name" value="OPT"/>
</dbReference>
<comment type="similarity">
    <text evidence="2">Belongs to the oligopeptide OPT transporter (TC 2.A.67.1) family.</text>
</comment>
<evidence type="ECO:0000313" key="11">
    <source>
        <dbReference type="Proteomes" id="UP001180020"/>
    </source>
</evidence>
<evidence type="ECO:0000256" key="7">
    <source>
        <dbReference type="ARBA" id="ARBA00022989"/>
    </source>
</evidence>
<evidence type="ECO:0000256" key="6">
    <source>
        <dbReference type="ARBA" id="ARBA00022927"/>
    </source>
</evidence>
<comment type="subcellular location">
    <subcellularLocation>
        <location evidence="1">Membrane</location>
        <topology evidence="1">Multi-pass membrane protein</topology>
    </subcellularLocation>
</comment>
<protein>
    <submittedName>
        <fullName evidence="10">Oligopeptide transporter 1</fullName>
    </submittedName>
</protein>
<accession>A0AAV9D976</accession>
<evidence type="ECO:0000256" key="1">
    <source>
        <dbReference type="ARBA" id="ARBA00004141"/>
    </source>
</evidence>
<evidence type="ECO:0000256" key="9">
    <source>
        <dbReference type="SAM" id="Phobius"/>
    </source>
</evidence>